<keyword evidence="4" id="KW-0808">Transferase</keyword>
<dbReference type="RefSeq" id="WP_224459721.1">
    <property type="nucleotide sequence ID" value="NZ_JAIQZE010000001.1"/>
</dbReference>
<dbReference type="GO" id="GO:0016740">
    <property type="term" value="F:transferase activity"/>
    <property type="evidence" value="ECO:0007669"/>
    <property type="project" value="UniProtKB-KW"/>
</dbReference>
<dbReference type="EMBL" id="JAIQZE010000001">
    <property type="protein sequence ID" value="MBZ9777337.1"/>
    <property type="molecule type" value="Genomic_DNA"/>
</dbReference>
<comment type="similarity">
    <text evidence="1">Belongs to the bacterial sugar transferase family.</text>
</comment>
<dbReference type="InterPro" id="IPR003362">
    <property type="entry name" value="Bact_transf"/>
</dbReference>
<protein>
    <submittedName>
        <fullName evidence="4">Sugar transferase</fullName>
    </submittedName>
</protein>
<evidence type="ECO:0000256" key="1">
    <source>
        <dbReference type="ARBA" id="ARBA00006464"/>
    </source>
</evidence>
<evidence type="ECO:0000256" key="2">
    <source>
        <dbReference type="SAM" id="Phobius"/>
    </source>
</evidence>
<organism evidence="4 5">
    <name type="scientific">Psychroflexus longus</name>
    <dbReference type="NCBI Taxonomy" id="2873596"/>
    <lineage>
        <taxon>Bacteria</taxon>
        <taxon>Pseudomonadati</taxon>
        <taxon>Bacteroidota</taxon>
        <taxon>Flavobacteriia</taxon>
        <taxon>Flavobacteriales</taxon>
        <taxon>Flavobacteriaceae</taxon>
        <taxon>Psychroflexus</taxon>
    </lineage>
</organism>
<dbReference type="Proteomes" id="UP001199314">
    <property type="component" value="Unassembled WGS sequence"/>
</dbReference>
<keyword evidence="2" id="KW-0472">Membrane</keyword>
<comment type="caution">
    <text evidence="4">The sequence shown here is derived from an EMBL/GenBank/DDBJ whole genome shotgun (WGS) entry which is preliminary data.</text>
</comment>
<accession>A0ABS7XEH0</accession>
<name>A0ABS7XEH0_9FLAO</name>
<gene>
    <name evidence="4" type="ORF">LB452_00240</name>
</gene>
<keyword evidence="2" id="KW-0812">Transmembrane</keyword>
<sequence length="188" mass="22077">MYLKLVKPIFDFILSFFGLLFLSPFLILIWIILLLIHKSSPIFFQKRVGQYGEFFTVYKFKTIKENSQSHYFLKLLRKTKIDELPQLLNVLKGDMSLVGPRPDIPGYYDKLKGEDRLILQLKPGITGYASLKFVNEEQLLAEKEDPLAHNDTVLFPQKVKLNLEYYQRVSFTTDLKILLKTILLPFYH</sequence>
<evidence type="ECO:0000313" key="4">
    <source>
        <dbReference type="EMBL" id="MBZ9777337.1"/>
    </source>
</evidence>
<dbReference type="PANTHER" id="PTHR30576">
    <property type="entry name" value="COLANIC BIOSYNTHESIS UDP-GLUCOSE LIPID CARRIER TRANSFERASE"/>
    <property type="match status" value="1"/>
</dbReference>
<dbReference type="PANTHER" id="PTHR30576:SF20">
    <property type="entry name" value="QUINOVOSAMINEPHOSPHOTRANSFERAE-RELATED"/>
    <property type="match status" value="1"/>
</dbReference>
<evidence type="ECO:0000259" key="3">
    <source>
        <dbReference type="Pfam" id="PF02397"/>
    </source>
</evidence>
<dbReference type="Pfam" id="PF02397">
    <property type="entry name" value="Bac_transf"/>
    <property type="match status" value="1"/>
</dbReference>
<keyword evidence="5" id="KW-1185">Reference proteome</keyword>
<evidence type="ECO:0000313" key="5">
    <source>
        <dbReference type="Proteomes" id="UP001199314"/>
    </source>
</evidence>
<feature type="transmembrane region" description="Helical" evidence="2">
    <location>
        <begin position="12"/>
        <end position="36"/>
    </location>
</feature>
<reference evidence="5" key="1">
    <citation type="submission" date="2023-07" db="EMBL/GenBank/DDBJ databases">
        <title>Novel species isolated from saline lakes on Tibetan Plateau.</title>
        <authorList>
            <person name="Lu H."/>
        </authorList>
    </citation>
    <scope>NUCLEOTIDE SEQUENCE [LARGE SCALE GENOMIC DNA]</scope>
    <source>
        <strain evidence="5">CAK8W</strain>
    </source>
</reference>
<proteinExistence type="inferred from homology"/>
<keyword evidence="2" id="KW-1133">Transmembrane helix</keyword>
<feature type="domain" description="Bacterial sugar transferase" evidence="3">
    <location>
        <begin position="7"/>
        <end position="183"/>
    </location>
</feature>